<reference evidence="10 11" key="1">
    <citation type="submission" date="2018-06" db="EMBL/GenBank/DDBJ databases">
        <authorList>
            <consortium name="Pathogen Informatics"/>
            <person name="Doyle S."/>
        </authorList>
    </citation>
    <scope>NUCLEOTIDE SEQUENCE [LARGE SCALE GENOMIC DNA]</scope>
    <source>
        <strain evidence="10 11">NCTC7303</strain>
    </source>
</reference>
<keyword evidence="4" id="KW-1029">Fimbrium biogenesis</keyword>
<evidence type="ECO:0000259" key="9">
    <source>
        <dbReference type="Pfam" id="PF13954"/>
    </source>
</evidence>
<evidence type="ECO:0000256" key="4">
    <source>
        <dbReference type="ARBA" id="ARBA00022558"/>
    </source>
</evidence>
<dbReference type="PANTHER" id="PTHR30451">
    <property type="entry name" value="OUTER MEMBRANE USHER PROTEIN"/>
    <property type="match status" value="1"/>
</dbReference>
<dbReference type="AlphaFoldDB" id="A0A379SHB8"/>
<accession>A0A379SHB8</accession>
<dbReference type="InterPro" id="IPR025885">
    <property type="entry name" value="PapC_N"/>
</dbReference>
<dbReference type="EMBL" id="UGXC01000002">
    <property type="protein sequence ID" value="SUG28982.1"/>
    <property type="molecule type" value="Genomic_DNA"/>
</dbReference>
<evidence type="ECO:0000256" key="5">
    <source>
        <dbReference type="ARBA" id="ARBA00022692"/>
    </source>
</evidence>
<evidence type="ECO:0000256" key="6">
    <source>
        <dbReference type="ARBA" id="ARBA00022729"/>
    </source>
</evidence>
<evidence type="ECO:0000313" key="11">
    <source>
        <dbReference type="Proteomes" id="UP000255443"/>
    </source>
</evidence>
<keyword evidence="8" id="KW-0998">Cell outer membrane</keyword>
<comment type="similarity">
    <text evidence="2">Belongs to the fimbrial export usher family.</text>
</comment>
<dbReference type="SUPFAM" id="SSF141729">
    <property type="entry name" value="FimD N-terminal domain-like"/>
    <property type="match status" value="1"/>
</dbReference>
<keyword evidence="3" id="KW-0813">Transport</keyword>
<evidence type="ECO:0000256" key="3">
    <source>
        <dbReference type="ARBA" id="ARBA00022448"/>
    </source>
</evidence>
<feature type="domain" description="PapC N-terminal" evidence="9">
    <location>
        <begin position="32"/>
        <end position="154"/>
    </location>
</feature>
<dbReference type="Proteomes" id="UP000255443">
    <property type="component" value="Unassembled WGS sequence"/>
</dbReference>
<protein>
    <submittedName>
        <fullName evidence="10">Outer membrane usher protein SfmD</fullName>
    </submittedName>
</protein>
<proteinExistence type="inferred from homology"/>
<sequence>MRKNKITLSHIACFVALQCSLPVALPGYAREYFNPAMLGIDGPGKDITDLSAFEEGVGQMPGTYHVDVVINNAAQGTYDIPFSMQKNAQGQQSLQPCLSIDMLKSFRIRTELFPQLVGDGQCAVLNAIPMASAEFDFNHQRLLLSIPQAAVSTMAEAGSRRIVWMKVSMPCYLTIHLRVGTPARASQATAIPIAIFSTYGQG</sequence>
<evidence type="ECO:0000256" key="7">
    <source>
        <dbReference type="ARBA" id="ARBA00023136"/>
    </source>
</evidence>
<keyword evidence="6" id="KW-0732">Signal</keyword>
<dbReference type="Gene3D" id="3.10.20.410">
    <property type="match status" value="1"/>
</dbReference>
<keyword evidence="5" id="KW-0812">Transmembrane</keyword>
<dbReference type="PANTHER" id="PTHR30451:SF21">
    <property type="entry name" value="FIMBRIAL USHER DOMAIN-CONTAINING PROTEIN YDET-RELATED"/>
    <property type="match status" value="1"/>
</dbReference>
<dbReference type="InterPro" id="IPR000015">
    <property type="entry name" value="Fimb_usher"/>
</dbReference>
<comment type="subcellular location">
    <subcellularLocation>
        <location evidence="1">Cell outer membrane</location>
        <topology evidence="1">Multi-pass membrane protein</topology>
    </subcellularLocation>
</comment>
<evidence type="ECO:0000256" key="1">
    <source>
        <dbReference type="ARBA" id="ARBA00004571"/>
    </source>
</evidence>
<dbReference type="GO" id="GO:0015473">
    <property type="term" value="F:fimbrial usher porin activity"/>
    <property type="evidence" value="ECO:0007669"/>
    <property type="project" value="InterPro"/>
</dbReference>
<evidence type="ECO:0000256" key="8">
    <source>
        <dbReference type="ARBA" id="ARBA00023237"/>
    </source>
</evidence>
<dbReference type="GO" id="GO:0009297">
    <property type="term" value="P:pilus assembly"/>
    <property type="evidence" value="ECO:0007669"/>
    <property type="project" value="InterPro"/>
</dbReference>
<name>A0A379SHB8_SALER</name>
<evidence type="ECO:0000313" key="10">
    <source>
        <dbReference type="EMBL" id="SUG28982.1"/>
    </source>
</evidence>
<dbReference type="GO" id="GO:0009279">
    <property type="term" value="C:cell outer membrane"/>
    <property type="evidence" value="ECO:0007669"/>
    <property type="project" value="UniProtKB-SubCell"/>
</dbReference>
<organism evidence="10 11">
    <name type="scientific">Salmonella enterica subsp. arizonae</name>
    <dbReference type="NCBI Taxonomy" id="59203"/>
    <lineage>
        <taxon>Bacteria</taxon>
        <taxon>Pseudomonadati</taxon>
        <taxon>Pseudomonadota</taxon>
        <taxon>Gammaproteobacteria</taxon>
        <taxon>Enterobacterales</taxon>
        <taxon>Enterobacteriaceae</taxon>
        <taxon>Salmonella</taxon>
    </lineage>
</organism>
<dbReference type="InterPro" id="IPR037224">
    <property type="entry name" value="PapC_N_sf"/>
</dbReference>
<dbReference type="Pfam" id="PF13954">
    <property type="entry name" value="PapC_N"/>
    <property type="match status" value="1"/>
</dbReference>
<evidence type="ECO:0000256" key="2">
    <source>
        <dbReference type="ARBA" id="ARBA00008064"/>
    </source>
</evidence>
<keyword evidence="7" id="KW-0472">Membrane</keyword>
<gene>
    <name evidence="10" type="primary">caf1A_1</name>
    <name evidence="10" type="ORF">NCTC7303_01132</name>
</gene>